<dbReference type="EnsemblMetazoa" id="RPRC005137.R142">
    <property type="protein sequence ID" value="RPRC005137.P142"/>
    <property type="gene ID" value="RPRC005137"/>
</dbReference>
<dbReference type="Pfam" id="PF15784">
    <property type="entry name" value="GPS2_interact"/>
    <property type="match status" value="1"/>
</dbReference>
<feature type="region of interest" description="Disordered" evidence="3">
    <location>
        <begin position="265"/>
        <end position="291"/>
    </location>
</feature>
<dbReference type="Gene3D" id="1.20.5.430">
    <property type="match status" value="1"/>
</dbReference>
<protein>
    <recommendedName>
        <fullName evidence="4">N-CoR GPS2-interacting domain-containing protein</fullName>
    </recommendedName>
</protein>
<evidence type="ECO:0000256" key="2">
    <source>
        <dbReference type="ARBA" id="ARBA00023054"/>
    </source>
</evidence>
<proteinExistence type="inferred from homology"/>
<evidence type="ECO:0000313" key="6">
    <source>
        <dbReference type="Proteomes" id="UP000015103"/>
    </source>
</evidence>
<feature type="domain" description="N-CoR GPS2-interacting" evidence="4">
    <location>
        <begin position="207"/>
        <end position="293"/>
    </location>
</feature>
<dbReference type="EMBL" id="ACPB03002870">
    <property type="status" value="NOT_ANNOTATED_CDS"/>
    <property type="molecule type" value="Genomic_DNA"/>
</dbReference>
<keyword evidence="2" id="KW-0175">Coiled coil</keyword>
<sequence>MEAVVHYERAATMPSQSQMSYSRSPGILRNQGQGTEICYKSGSAGATNRGNNSGSGVGVVGGGHSPVAYAGAQQNPSTTYSQMRYLHPAPYPTPPPAYRDNPYTPVRTPNIVSERGGQNVDFMREPVSNQSKPRISLLPSPEYLTSLSRNRLHQNDGYRESSMAAPPGPPVDLNTPIKKIRLGEPKTELQRTLRIDTRQDEGQPAVYNPQVEAISPTLPTDAAALQEDANFRSTKDDLLHGISKVDREITKTELQISKLKKKQQELEQAAKKPAIKQEEEEIPQPKHHSPAQKIYAENRRKAHEAHSLLKNLGPKIDLVSIIFVIISLIFNN</sequence>
<keyword evidence="6" id="KW-1185">Reference proteome</keyword>
<comment type="similarity">
    <text evidence="1">Belongs to the N-CoR nuclear receptor corepressors family.</text>
</comment>
<dbReference type="InterPro" id="IPR031557">
    <property type="entry name" value="N-CoR_GPS2_interact"/>
</dbReference>
<dbReference type="InterPro" id="IPR051571">
    <property type="entry name" value="N-CoR_corepressor"/>
</dbReference>
<name>A0ABL0DQR7_RHOPR</name>
<evidence type="ECO:0000259" key="4">
    <source>
        <dbReference type="Pfam" id="PF15784"/>
    </source>
</evidence>
<evidence type="ECO:0000313" key="5">
    <source>
        <dbReference type="EnsemblMetazoa" id="RPRC005137.P142"/>
    </source>
</evidence>
<organism evidence="5 6">
    <name type="scientific">Rhodnius prolixus</name>
    <name type="common">Triatomid bug</name>
    <dbReference type="NCBI Taxonomy" id="13249"/>
    <lineage>
        <taxon>Eukaryota</taxon>
        <taxon>Metazoa</taxon>
        <taxon>Ecdysozoa</taxon>
        <taxon>Arthropoda</taxon>
        <taxon>Hexapoda</taxon>
        <taxon>Insecta</taxon>
        <taxon>Pterygota</taxon>
        <taxon>Neoptera</taxon>
        <taxon>Paraneoptera</taxon>
        <taxon>Hemiptera</taxon>
        <taxon>Heteroptera</taxon>
        <taxon>Panheteroptera</taxon>
        <taxon>Cimicomorpha</taxon>
        <taxon>Reduviidae</taxon>
        <taxon>Triatominae</taxon>
        <taxon>Rhodnius</taxon>
    </lineage>
</organism>
<feature type="region of interest" description="Disordered" evidence="3">
    <location>
        <begin position="1"/>
        <end position="28"/>
    </location>
</feature>
<feature type="compositionally biased region" description="Gly residues" evidence="3">
    <location>
        <begin position="53"/>
        <end position="64"/>
    </location>
</feature>
<dbReference type="PANTHER" id="PTHR13992">
    <property type="entry name" value="NUCLEAR RECEPTOR CO-REPRESSOR RELATED NCOR"/>
    <property type="match status" value="1"/>
</dbReference>
<evidence type="ECO:0000256" key="1">
    <source>
        <dbReference type="ARBA" id="ARBA00010097"/>
    </source>
</evidence>
<dbReference type="PANTHER" id="PTHR13992:SF39">
    <property type="entry name" value="SMRTER, ISOFORM G"/>
    <property type="match status" value="1"/>
</dbReference>
<evidence type="ECO:0000256" key="3">
    <source>
        <dbReference type="SAM" id="MobiDB-lite"/>
    </source>
</evidence>
<feature type="compositionally biased region" description="Polar residues" evidence="3">
    <location>
        <begin position="13"/>
        <end position="23"/>
    </location>
</feature>
<reference evidence="5" key="1">
    <citation type="submission" date="2025-05" db="UniProtKB">
        <authorList>
            <consortium name="EnsemblMetazoa"/>
        </authorList>
    </citation>
    <scope>IDENTIFICATION</scope>
</reference>
<dbReference type="Proteomes" id="UP000015103">
    <property type="component" value="Unassembled WGS sequence"/>
</dbReference>
<feature type="region of interest" description="Disordered" evidence="3">
    <location>
        <begin position="42"/>
        <end position="76"/>
    </location>
</feature>
<accession>A0ABL0DQR7</accession>